<organism evidence="5 6">
    <name type="scientific">Phytophthora boehmeriae</name>
    <dbReference type="NCBI Taxonomy" id="109152"/>
    <lineage>
        <taxon>Eukaryota</taxon>
        <taxon>Sar</taxon>
        <taxon>Stramenopiles</taxon>
        <taxon>Oomycota</taxon>
        <taxon>Peronosporomycetes</taxon>
        <taxon>Peronosporales</taxon>
        <taxon>Peronosporaceae</taxon>
        <taxon>Phytophthora</taxon>
    </lineage>
</organism>
<keyword evidence="6" id="KW-1185">Reference proteome</keyword>
<dbReference type="PANTHER" id="PTHR47706">
    <property type="entry name" value="NMRA-LIKE FAMILY PROTEIN"/>
    <property type="match status" value="1"/>
</dbReference>
<keyword evidence="2" id="KW-0521">NADP</keyword>
<dbReference type="Pfam" id="PF13460">
    <property type="entry name" value="NAD_binding_10"/>
    <property type="match status" value="1"/>
</dbReference>
<comment type="caution">
    <text evidence="5">The sequence shown here is derived from an EMBL/GenBank/DDBJ whole genome shotgun (WGS) entry which is preliminary data.</text>
</comment>
<accession>A0A8T1WVT6</accession>
<dbReference type="InterPro" id="IPR051609">
    <property type="entry name" value="NmrA/Isoflavone_reductase-like"/>
</dbReference>
<proteinExistence type="inferred from homology"/>
<dbReference type="InterPro" id="IPR016040">
    <property type="entry name" value="NAD(P)-bd_dom"/>
</dbReference>
<evidence type="ECO:0000313" key="5">
    <source>
        <dbReference type="EMBL" id="KAG7395750.1"/>
    </source>
</evidence>
<evidence type="ECO:0000256" key="2">
    <source>
        <dbReference type="ARBA" id="ARBA00022857"/>
    </source>
</evidence>
<keyword evidence="3" id="KW-0560">Oxidoreductase</keyword>
<name>A0A8T1WVT6_9STRA</name>
<dbReference type="EMBL" id="JAGDFL010000190">
    <property type="protein sequence ID" value="KAG7395750.1"/>
    <property type="molecule type" value="Genomic_DNA"/>
</dbReference>
<reference evidence="5" key="1">
    <citation type="submission" date="2021-02" db="EMBL/GenBank/DDBJ databases">
        <authorList>
            <person name="Palmer J.M."/>
        </authorList>
    </citation>
    <scope>NUCLEOTIDE SEQUENCE</scope>
    <source>
        <strain evidence="5">SCRP23</strain>
    </source>
</reference>
<dbReference type="Proteomes" id="UP000693981">
    <property type="component" value="Unassembled WGS sequence"/>
</dbReference>
<evidence type="ECO:0000256" key="3">
    <source>
        <dbReference type="ARBA" id="ARBA00023002"/>
    </source>
</evidence>
<feature type="domain" description="NAD(P)-binding" evidence="4">
    <location>
        <begin position="7"/>
        <end position="147"/>
    </location>
</feature>
<dbReference type="PANTHER" id="PTHR47706:SF4">
    <property type="entry name" value="NMRA-LIKE DOMAIN-CONTAINING PROTEIN"/>
    <property type="match status" value="1"/>
</dbReference>
<protein>
    <recommendedName>
        <fullName evidence="4">NAD(P)-binding domain-containing protein</fullName>
    </recommendedName>
</protein>
<evidence type="ECO:0000313" key="6">
    <source>
        <dbReference type="Proteomes" id="UP000693981"/>
    </source>
</evidence>
<dbReference type="AlphaFoldDB" id="A0A8T1WVT6"/>
<dbReference type="GO" id="GO:0016491">
    <property type="term" value="F:oxidoreductase activity"/>
    <property type="evidence" value="ECO:0007669"/>
    <property type="project" value="UniProtKB-KW"/>
</dbReference>
<comment type="similarity">
    <text evidence="1">Belongs to the NmrA-type oxidoreductase family. Isoflavone reductase subfamily.</text>
</comment>
<sequence length="308" mass="34262">MRIAVVGTGAFAKHYIDELPAAGHEVVVLTRSHKDSLDGKPGVVEQRITDYSSVPQLVELLDDCDALVSAISDLTQTFVDVHVALIEACKQTPKCRRFIPSGYGGNVEEFREKPESLFHHDAVVRDALMEQDELEWTAVCIGWVMDYIVPTANRYHADGGPIFPLDLHTKTMTIPGTGNEVFTTTSVRDMTKAVAQLLKSTKKWRPYTYVQGAETTWLEVAEVIKTVGGMPDLKVSFEPLDDIRATLAKKESFFSILTAELKLIAPSGELKFDQAKVQRDRAEFFPDIHFRTPAELVKAAKDDAKLIV</sequence>
<gene>
    <name evidence="5" type="ORF">PHYBOEH_003280</name>
</gene>
<evidence type="ECO:0000256" key="1">
    <source>
        <dbReference type="ARBA" id="ARBA00005725"/>
    </source>
</evidence>
<dbReference type="OrthoDB" id="155831at2759"/>
<evidence type="ECO:0000259" key="4">
    <source>
        <dbReference type="Pfam" id="PF13460"/>
    </source>
</evidence>